<comment type="function">
    <text evidence="7">Hydrolyzes ribosome-free peptidyl-tRNAs (with 1 or more amino acids incorporated), which drop off the ribosome during protein synthesis, or as a result of ribosome stalling.</text>
</comment>
<dbReference type="Pfam" id="PF01195">
    <property type="entry name" value="Pept_tRNA_hydro"/>
    <property type="match status" value="1"/>
</dbReference>
<dbReference type="HOGENOM" id="CLU_062456_4_1_0"/>
<dbReference type="CDD" id="cd00462">
    <property type="entry name" value="PTH"/>
    <property type="match status" value="1"/>
</dbReference>
<dbReference type="InterPro" id="IPR001328">
    <property type="entry name" value="Pept_tRNA_hydro"/>
</dbReference>
<feature type="active site" description="Proton acceptor" evidence="7">
    <location>
        <position position="24"/>
    </location>
</feature>
<protein>
    <recommendedName>
        <fullName evidence="6 7">Peptidyl-tRNA hydrolase</fullName>
        <shortName evidence="7">Pth</shortName>
        <ecNumber evidence="1 7">3.1.1.29</ecNumber>
    </recommendedName>
</protein>
<dbReference type="HAMAP" id="MF_00083">
    <property type="entry name" value="Pept_tRNA_hydro_bact"/>
    <property type="match status" value="1"/>
</dbReference>
<dbReference type="InParanoid" id="D1C318"/>
<comment type="subunit">
    <text evidence="7">Monomer.</text>
</comment>
<dbReference type="PANTHER" id="PTHR17224:SF1">
    <property type="entry name" value="PEPTIDYL-TRNA HYDROLASE"/>
    <property type="match status" value="1"/>
</dbReference>
<feature type="compositionally biased region" description="Basic and acidic residues" evidence="10">
    <location>
        <begin position="194"/>
        <end position="207"/>
    </location>
</feature>
<dbReference type="SUPFAM" id="SSF53178">
    <property type="entry name" value="Peptidyl-tRNA hydrolase-like"/>
    <property type="match status" value="1"/>
</dbReference>
<evidence type="ECO:0000313" key="11">
    <source>
        <dbReference type="EMBL" id="ACZ38635.1"/>
    </source>
</evidence>
<evidence type="ECO:0000256" key="2">
    <source>
        <dbReference type="ARBA" id="ARBA00022555"/>
    </source>
</evidence>
<dbReference type="KEGG" id="sti:Sthe_1200"/>
<evidence type="ECO:0000256" key="6">
    <source>
        <dbReference type="ARBA" id="ARBA00050038"/>
    </source>
</evidence>
<dbReference type="STRING" id="479434.Sthe_1200"/>
<dbReference type="PROSITE" id="PS01195">
    <property type="entry name" value="PEPT_TRNA_HYDROL_1"/>
    <property type="match status" value="1"/>
</dbReference>
<feature type="binding site" evidence="7">
    <location>
        <position position="19"/>
    </location>
    <ligand>
        <name>tRNA</name>
        <dbReference type="ChEBI" id="CHEBI:17843"/>
    </ligand>
</feature>
<dbReference type="GO" id="GO:0004045">
    <property type="term" value="F:peptidyl-tRNA hydrolase activity"/>
    <property type="evidence" value="ECO:0007669"/>
    <property type="project" value="UniProtKB-UniRule"/>
</dbReference>
<reference evidence="12" key="1">
    <citation type="submission" date="2009-11" db="EMBL/GenBank/DDBJ databases">
        <title>The complete chromosome 1 of Sphaerobacter thermophilus DSM 20745.</title>
        <authorList>
            <person name="Lucas S."/>
            <person name="Copeland A."/>
            <person name="Lapidus A."/>
            <person name="Glavina del Rio T."/>
            <person name="Dalin E."/>
            <person name="Tice H."/>
            <person name="Bruce D."/>
            <person name="Goodwin L."/>
            <person name="Pitluck S."/>
            <person name="Kyrpides N."/>
            <person name="Mavromatis K."/>
            <person name="Ivanova N."/>
            <person name="Mikhailova N."/>
            <person name="LaButti K.M."/>
            <person name="Clum A."/>
            <person name="Sun H.I."/>
            <person name="Brettin T."/>
            <person name="Detter J.C."/>
            <person name="Han C."/>
            <person name="Larimer F."/>
            <person name="Land M."/>
            <person name="Hauser L."/>
            <person name="Markowitz V."/>
            <person name="Cheng J.F."/>
            <person name="Hugenholtz P."/>
            <person name="Woyke T."/>
            <person name="Wu D."/>
            <person name="Steenblock K."/>
            <person name="Schneider S."/>
            <person name="Pukall R."/>
            <person name="Goeker M."/>
            <person name="Klenk H.P."/>
            <person name="Eisen J.A."/>
        </authorList>
    </citation>
    <scope>NUCLEOTIDE SEQUENCE [LARGE SCALE GENOMIC DNA]</scope>
    <source>
        <strain evidence="12">ATCC 49802 / DSM 20745 / S 6022</strain>
    </source>
</reference>
<comment type="subcellular location">
    <subcellularLocation>
        <location evidence="7">Cytoplasm</location>
    </subcellularLocation>
</comment>
<dbReference type="RefSeq" id="WP_012871682.1">
    <property type="nucleotide sequence ID" value="NC_013523.1"/>
</dbReference>
<dbReference type="EMBL" id="CP001823">
    <property type="protein sequence ID" value="ACZ38635.1"/>
    <property type="molecule type" value="Genomic_DNA"/>
</dbReference>
<evidence type="ECO:0000313" key="12">
    <source>
        <dbReference type="Proteomes" id="UP000002027"/>
    </source>
</evidence>
<evidence type="ECO:0000256" key="5">
    <source>
        <dbReference type="ARBA" id="ARBA00038063"/>
    </source>
</evidence>
<dbReference type="eggNOG" id="COG0193">
    <property type="taxonomic scope" value="Bacteria"/>
</dbReference>
<evidence type="ECO:0000256" key="10">
    <source>
        <dbReference type="SAM" id="MobiDB-lite"/>
    </source>
</evidence>
<dbReference type="Proteomes" id="UP000002027">
    <property type="component" value="Chromosome 1"/>
</dbReference>
<keyword evidence="3 7" id="KW-0378">Hydrolase</keyword>
<gene>
    <name evidence="7" type="primary">pth</name>
    <name evidence="11" type="ordered locus">Sthe_1200</name>
</gene>
<dbReference type="EC" id="3.1.1.29" evidence="1 7"/>
<evidence type="ECO:0000256" key="8">
    <source>
        <dbReference type="RuleBase" id="RU000673"/>
    </source>
</evidence>
<feature type="site" description="Stabilizes the basic form of H active site to accept a proton" evidence="7">
    <location>
        <position position="96"/>
    </location>
</feature>
<evidence type="ECO:0000256" key="9">
    <source>
        <dbReference type="RuleBase" id="RU004320"/>
    </source>
</evidence>
<dbReference type="GO" id="GO:0000049">
    <property type="term" value="F:tRNA binding"/>
    <property type="evidence" value="ECO:0007669"/>
    <property type="project" value="UniProtKB-UniRule"/>
</dbReference>
<comment type="catalytic activity">
    <reaction evidence="7 8">
        <text>an N-acyl-L-alpha-aminoacyl-tRNA + H2O = an N-acyl-L-amino acid + a tRNA + H(+)</text>
        <dbReference type="Rhea" id="RHEA:54448"/>
        <dbReference type="Rhea" id="RHEA-COMP:10123"/>
        <dbReference type="Rhea" id="RHEA-COMP:13883"/>
        <dbReference type="ChEBI" id="CHEBI:15377"/>
        <dbReference type="ChEBI" id="CHEBI:15378"/>
        <dbReference type="ChEBI" id="CHEBI:59874"/>
        <dbReference type="ChEBI" id="CHEBI:78442"/>
        <dbReference type="ChEBI" id="CHEBI:138191"/>
        <dbReference type="EC" id="3.1.1.29"/>
    </reaction>
</comment>
<comment type="caution">
    <text evidence="7">Lacks conserved residue(s) required for the propagation of feature annotation.</text>
</comment>
<dbReference type="GO" id="GO:0005737">
    <property type="term" value="C:cytoplasm"/>
    <property type="evidence" value="ECO:0007669"/>
    <property type="project" value="UniProtKB-SubCell"/>
</dbReference>
<comment type="similarity">
    <text evidence="5 7 9">Belongs to the PTH family.</text>
</comment>
<feature type="binding site" evidence="7">
    <location>
        <position position="69"/>
    </location>
    <ligand>
        <name>tRNA</name>
        <dbReference type="ChEBI" id="CHEBI:17843"/>
    </ligand>
</feature>
<keyword evidence="7" id="KW-0963">Cytoplasm</keyword>
<organism evidence="11 12">
    <name type="scientific">Sphaerobacter thermophilus (strain ATCC 49802 / DSM 20745 / KCCM 41009 / NCIMB 13125 / S 6022)</name>
    <dbReference type="NCBI Taxonomy" id="479434"/>
    <lineage>
        <taxon>Bacteria</taxon>
        <taxon>Pseudomonadati</taxon>
        <taxon>Thermomicrobiota</taxon>
        <taxon>Thermomicrobia</taxon>
        <taxon>Sphaerobacterales</taxon>
        <taxon>Sphaerobacterineae</taxon>
        <taxon>Sphaerobacteraceae</taxon>
        <taxon>Sphaerobacter</taxon>
    </lineage>
</organism>
<dbReference type="GO" id="GO:0006515">
    <property type="term" value="P:protein quality control for misfolded or incompletely synthesized proteins"/>
    <property type="evidence" value="ECO:0007669"/>
    <property type="project" value="UniProtKB-UniRule"/>
</dbReference>
<keyword evidence="2 7" id="KW-0820">tRNA-binding</keyword>
<proteinExistence type="inferred from homology"/>
<accession>D1C318</accession>
<feature type="site" description="Discriminates between blocked and unblocked aminoacyl-tRNA" evidence="7">
    <location>
        <position position="14"/>
    </location>
</feature>
<dbReference type="NCBIfam" id="TIGR00447">
    <property type="entry name" value="pth"/>
    <property type="match status" value="1"/>
</dbReference>
<dbReference type="FunFam" id="3.40.50.1470:FF:000001">
    <property type="entry name" value="Peptidyl-tRNA hydrolase"/>
    <property type="match status" value="1"/>
</dbReference>
<dbReference type="PANTHER" id="PTHR17224">
    <property type="entry name" value="PEPTIDYL-TRNA HYDROLASE"/>
    <property type="match status" value="1"/>
</dbReference>
<evidence type="ECO:0000256" key="1">
    <source>
        <dbReference type="ARBA" id="ARBA00013260"/>
    </source>
</evidence>
<evidence type="ECO:0000256" key="7">
    <source>
        <dbReference type="HAMAP-Rule" id="MF_00083"/>
    </source>
</evidence>
<dbReference type="Gene3D" id="3.40.50.1470">
    <property type="entry name" value="Peptidyl-tRNA hydrolase"/>
    <property type="match status" value="1"/>
</dbReference>
<feature type="binding site" evidence="7">
    <location>
        <position position="71"/>
    </location>
    <ligand>
        <name>tRNA</name>
        <dbReference type="ChEBI" id="CHEBI:17843"/>
    </ligand>
</feature>
<evidence type="ECO:0000256" key="4">
    <source>
        <dbReference type="ARBA" id="ARBA00022884"/>
    </source>
</evidence>
<dbReference type="GO" id="GO:0072344">
    <property type="term" value="P:rescue of stalled ribosome"/>
    <property type="evidence" value="ECO:0007669"/>
    <property type="project" value="UniProtKB-UniRule"/>
</dbReference>
<dbReference type="InterPro" id="IPR018171">
    <property type="entry name" value="Pept_tRNA_hydro_CS"/>
</dbReference>
<comment type="function">
    <text evidence="7">Catalyzes the release of premature peptidyl moieties from peptidyl-tRNA molecules trapped in stalled 50S ribosomal subunits, and thus maintains levels of free tRNAs and 50S ribosomes.</text>
</comment>
<feature type="region of interest" description="Disordered" evidence="10">
    <location>
        <begin position="194"/>
        <end position="214"/>
    </location>
</feature>
<name>D1C318_SPHTD</name>
<keyword evidence="12" id="KW-1185">Reference proteome</keyword>
<reference evidence="11 12" key="2">
    <citation type="journal article" date="2010" name="Stand. Genomic Sci.">
        <title>Complete genome sequence of Desulfohalobium retbaense type strain (HR(100)).</title>
        <authorList>
            <person name="Spring S."/>
            <person name="Nolan M."/>
            <person name="Lapidus A."/>
            <person name="Glavina Del Rio T."/>
            <person name="Copeland A."/>
            <person name="Tice H."/>
            <person name="Cheng J.F."/>
            <person name="Lucas S."/>
            <person name="Land M."/>
            <person name="Chen F."/>
            <person name="Bruce D."/>
            <person name="Goodwin L."/>
            <person name="Pitluck S."/>
            <person name="Ivanova N."/>
            <person name="Mavromatis K."/>
            <person name="Mikhailova N."/>
            <person name="Pati A."/>
            <person name="Chen A."/>
            <person name="Palaniappan K."/>
            <person name="Hauser L."/>
            <person name="Chang Y.J."/>
            <person name="Jeffries C.D."/>
            <person name="Munk C."/>
            <person name="Kiss H."/>
            <person name="Chain P."/>
            <person name="Han C."/>
            <person name="Brettin T."/>
            <person name="Detter J.C."/>
            <person name="Schuler E."/>
            <person name="Goker M."/>
            <person name="Rohde M."/>
            <person name="Bristow J."/>
            <person name="Eisen J.A."/>
            <person name="Markowitz V."/>
            <person name="Hugenholtz P."/>
            <person name="Kyrpides N.C."/>
            <person name="Klenk H.P."/>
        </authorList>
    </citation>
    <scope>NUCLEOTIDE SEQUENCE [LARGE SCALE GENOMIC DNA]</scope>
    <source>
        <strain evidence="12">ATCC 49802 / DSM 20745 / S 6022</strain>
    </source>
</reference>
<keyword evidence="4 7" id="KW-0694">RNA-binding</keyword>
<dbReference type="FunCoup" id="D1C318">
    <property type="interactions" value="412"/>
</dbReference>
<dbReference type="AlphaFoldDB" id="D1C318"/>
<sequence>MNERPTWLIVGLGNPGQRYAATRHNIGFMVVDHLARKLEPGTLRNQFDSELIETRDEPGRIVLQKPQTYMNLSGIAVAQAARWYRVPTERILIIYDDLDLPFGRIRLRPGGSSAGHKGLQSVIEHLGTDRVPRLRVGIGRPAHGSSVSYVLSRFRSEEERVLPEVIALAADAALSWYQDGIDAAMNMYNRAGAQREDGREAQGRVDSQRFTSGT</sequence>
<evidence type="ECO:0000256" key="3">
    <source>
        <dbReference type="ARBA" id="ARBA00022801"/>
    </source>
</evidence>
<dbReference type="InterPro" id="IPR036416">
    <property type="entry name" value="Pept_tRNA_hydro_sf"/>
</dbReference>